<dbReference type="SMART" id="SM00034">
    <property type="entry name" value="CLECT"/>
    <property type="match status" value="1"/>
</dbReference>
<evidence type="ECO:0000259" key="3">
    <source>
        <dbReference type="PROSITE" id="PS50041"/>
    </source>
</evidence>
<feature type="compositionally biased region" description="Basic and acidic residues" evidence="1">
    <location>
        <begin position="541"/>
        <end position="586"/>
    </location>
</feature>
<keyword evidence="5" id="KW-1185">Reference proteome</keyword>
<accession>A0AA39LIK6</accession>
<feature type="compositionally biased region" description="Basic and acidic residues" evidence="1">
    <location>
        <begin position="662"/>
        <end position="674"/>
    </location>
</feature>
<feature type="region of interest" description="Disordered" evidence="1">
    <location>
        <begin position="541"/>
        <end position="622"/>
    </location>
</feature>
<keyword evidence="2" id="KW-0732">Signal</keyword>
<evidence type="ECO:0000256" key="1">
    <source>
        <dbReference type="SAM" id="MobiDB-lite"/>
    </source>
</evidence>
<protein>
    <recommendedName>
        <fullName evidence="3">C-type lectin domain-containing protein</fullName>
    </recommendedName>
</protein>
<dbReference type="SUPFAM" id="SSF56436">
    <property type="entry name" value="C-type lectin-like"/>
    <property type="match status" value="1"/>
</dbReference>
<proteinExistence type="predicted"/>
<dbReference type="InterPro" id="IPR016186">
    <property type="entry name" value="C-type_lectin-like/link_sf"/>
</dbReference>
<evidence type="ECO:0000313" key="4">
    <source>
        <dbReference type="EMBL" id="KAK0398568.1"/>
    </source>
</evidence>
<dbReference type="PROSITE" id="PS50041">
    <property type="entry name" value="C_TYPE_LECTIN_2"/>
    <property type="match status" value="1"/>
</dbReference>
<dbReference type="CDD" id="cd00037">
    <property type="entry name" value="CLECT"/>
    <property type="match status" value="1"/>
</dbReference>
<dbReference type="AlphaFoldDB" id="A0AA39LIK6"/>
<dbReference type="InterPro" id="IPR001304">
    <property type="entry name" value="C-type_lectin-like"/>
</dbReference>
<feature type="region of interest" description="Disordered" evidence="1">
    <location>
        <begin position="226"/>
        <end position="296"/>
    </location>
</feature>
<reference evidence="4" key="1">
    <citation type="submission" date="2023-06" db="EMBL/GenBank/DDBJ databases">
        <title>Genomic analysis of the entomopathogenic nematode Steinernema hermaphroditum.</title>
        <authorList>
            <person name="Schwarz E.M."/>
            <person name="Heppert J.K."/>
            <person name="Baniya A."/>
            <person name="Schwartz H.T."/>
            <person name="Tan C.-H."/>
            <person name="Antoshechkin I."/>
            <person name="Sternberg P.W."/>
            <person name="Goodrich-Blair H."/>
            <person name="Dillman A.R."/>
        </authorList>
    </citation>
    <scope>NUCLEOTIDE SEQUENCE</scope>
    <source>
        <strain evidence="4">PS9179</strain>
        <tissue evidence="4">Whole animal</tissue>
    </source>
</reference>
<dbReference type="InterPro" id="IPR050111">
    <property type="entry name" value="C-type_lectin/snaclec_domain"/>
</dbReference>
<feature type="chain" id="PRO_5041304379" description="C-type lectin domain-containing protein" evidence="2">
    <location>
        <begin position="18"/>
        <end position="735"/>
    </location>
</feature>
<feature type="compositionally biased region" description="Basic and acidic residues" evidence="1">
    <location>
        <begin position="226"/>
        <end position="236"/>
    </location>
</feature>
<evidence type="ECO:0000313" key="5">
    <source>
        <dbReference type="Proteomes" id="UP001175271"/>
    </source>
</evidence>
<dbReference type="Pfam" id="PF00059">
    <property type="entry name" value="Lectin_C"/>
    <property type="match status" value="1"/>
</dbReference>
<comment type="caution">
    <text evidence="4">The sequence shown here is derived from an EMBL/GenBank/DDBJ whole genome shotgun (WGS) entry which is preliminary data.</text>
</comment>
<feature type="compositionally biased region" description="Polar residues" evidence="1">
    <location>
        <begin position="607"/>
        <end position="617"/>
    </location>
</feature>
<dbReference type="InterPro" id="IPR016187">
    <property type="entry name" value="CTDL_fold"/>
</dbReference>
<feature type="compositionally biased region" description="Low complexity" evidence="1">
    <location>
        <begin position="587"/>
        <end position="602"/>
    </location>
</feature>
<dbReference type="Gene3D" id="3.10.100.10">
    <property type="entry name" value="Mannose-Binding Protein A, subunit A"/>
    <property type="match status" value="1"/>
</dbReference>
<dbReference type="EMBL" id="JAUCMV010000005">
    <property type="protein sequence ID" value="KAK0398568.1"/>
    <property type="molecule type" value="Genomic_DNA"/>
</dbReference>
<organism evidence="4 5">
    <name type="scientific">Steinernema hermaphroditum</name>
    <dbReference type="NCBI Taxonomy" id="289476"/>
    <lineage>
        <taxon>Eukaryota</taxon>
        <taxon>Metazoa</taxon>
        <taxon>Ecdysozoa</taxon>
        <taxon>Nematoda</taxon>
        <taxon>Chromadorea</taxon>
        <taxon>Rhabditida</taxon>
        <taxon>Tylenchina</taxon>
        <taxon>Panagrolaimomorpha</taxon>
        <taxon>Strongyloidoidea</taxon>
        <taxon>Steinernematidae</taxon>
        <taxon>Steinernema</taxon>
    </lineage>
</organism>
<sequence>MLAVPLLFSICLFLVKAKRSAEIPDDFSSFNGEVSRNYGNSWIAGPNDKQYQFHIGVQSWITAREYCLTQESDLLTISSPEELKWVLSHYSPEIKSHKERLIQVGAVLDDSHGMREWKWVNGEELNATLTPWKSGEPFDHLNGRERCATISVPSKKLDDIDCDAAGSPLNMFRFVCERTNMIHEMHEINNNPLWRKVEDVLQYFGFGQAVNNMMKTLTSDEEDYWEEAKKEDEGDRKKSKKTLTTEAPKEEESKNLKLEEQSEKNETKAEQAKKENVVDKTDSAEQPKNETDALETTVKIVEVTETPSATVTKEETISIGNAANETTFAPTEETLVVNGTEGAQHDQDPEQHKAPADDEVTVNQLSVSSKKLSEELVAVDDPQGGTVMEVFETATPETDIIRTTRAESGAGKTTSSIEEKIQNIETMIHTVETIIGNSTEKNINVSDILEKVNAIKATTPSSSDEIIGKKRGEHFEGHCEEDSKPNSLTTEEKIEDFLNTLRTFLARNKLKDLNKIASAKNVNKSLIDRLKEAVQNNNSVRELKKLDESKAEDKKEKQGVKKTKDSENKDVKKVVKEQSDEVEKELTTTITEEISNSSAEANKTAPAKSSTGENGVNDNDDQWEVQHNEPFQNESEKKTAAENFVKAYPQFSKIDLKNPPVEPKESKQRQHLDTSKLVERIRQNELARKRISADRMESLAMPAPSVQRNVNAFTEMEKLFSDIGSNFRRFIATRM</sequence>
<name>A0AA39LIK6_9BILA</name>
<evidence type="ECO:0000256" key="2">
    <source>
        <dbReference type="SAM" id="SignalP"/>
    </source>
</evidence>
<gene>
    <name evidence="4" type="ORF">QR680_002650</name>
</gene>
<feature type="signal peptide" evidence="2">
    <location>
        <begin position="1"/>
        <end position="17"/>
    </location>
</feature>
<dbReference type="PANTHER" id="PTHR22803">
    <property type="entry name" value="MANNOSE, PHOSPHOLIPASE, LECTIN RECEPTOR RELATED"/>
    <property type="match status" value="1"/>
</dbReference>
<dbReference type="Proteomes" id="UP001175271">
    <property type="component" value="Unassembled WGS sequence"/>
</dbReference>
<feature type="region of interest" description="Disordered" evidence="1">
    <location>
        <begin position="654"/>
        <end position="674"/>
    </location>
</feature>
<feature type="domain" description="C-type lectin" evidence="3">
    <location>
        <begin position="51"/>
        <end position="163"/>
    </location>
</feature>
<feature type="compositionally biased region" description="Basic and acidic residues" evidence="1">
    <location>
        <begin position="247"/>
        <end position="291"/>
    </location>
</feature>